<evidence type="ECO:0000313" key="2">
    <source>
        <dbReference type="EMBL" id="AYW90847.1"/>
    </source>
</evidence>
<keyword evidence="3" id="KW-1185">Reference proteome</keyword>
<feature type="transmembrane region" description="Helical" evidence="1">
    <location>
        <begin position="27"/>
        <end position="53"/>
    </location>
</feature>
<dbReference type="NCBIfam" id="TIGR03758">
    <property type="entry name" value="conj_TIGR03758"/>
    <property type="match status" value="1"/>
</dbReference>
<dbReference type="InterPro" id="IPR021676">
    <property type="entry name" value="DUF3262"/>
</dbReference>
<proteinExistence type="predicted"/>
<protein>
    <submittedName>
        <fullName evidence="2">TIGR03758 family integrating conjugative element protein</fullName>
    </submittedName>
</protein>
<dbReference type="EMBL" id="CP033713">
    <property type="protein sequence ID" value="AYW90847.1"/>
    <property type="molecule type" value="Genomic_DNA"/>
</dbReference>
<feature type="transmembrane region" description="Helical" evidence="1">
    <location>
        <begin position="65"/>
        <end position="81"/>
    </location>
</feature>
<keyword evidence="1" id="KW-0472">Membrane</keyword>
<evidence type="ECO:0000256" key="1">
    <source>
        <dbReference type="SAM" id="Phobius"/>
    </source>
</evidence>
<gene>
    <name evidence="2" type="ORF">EGX47_05560</name>
</gene>
<dbReference type="Proteomes" id="UP000268669">
    <property type="component" value="Chromosome"/>
</dbReference>
<keyword evidence="1" id="KW-0812">Transmembrane</keyword>
<dbReference type="Pfam" id="PF11660">
    <property type="entry name" value="DUF3262"/>
    <property type="match status" value="1"/>
</dbReference>
<sequence length="82" mass="8924">MMPMTGAQQSAWNAGVGGGMEPSSLNFLILGLLGGVIFLFSAWTLVTAYRGVINKSLAMDKLPETAIRLICLLLLTLFFFFH</sequence>
<name>A0ABN5R2Y0_YERPU</name>
<organism evidence="2 3">
    <name type="scientific">Yersinia pseudotuberculosis</name>
    <dbReference type="NCBI Taxonomy" id="633"/>
    <lineage>
        <taxon>Bacteria</taxon>
        <taxon>Pseudomonadati</taxon>
        <taxon>Pseudomonadota</taxon>
        <taxon>Gammaproteobacteria</taxon>
        <taxon>Enterobacterales</taxon>
        <taxon>Yersiniaceae</taxon>
        <taxon>Yersinia</taxon>
    </lineage>
</organism>
<evidence type="ECO:0000313" key="3">
    <source>
        <dbReference type="Proteomes" id="UP000268669"/>
    </source>
</evidence>
<reference evidence="2" key="1">
    <citation type="submission" date="2018-11" db="EMBL/GenBank/DDBJ databases">
        <title>FDA dAtabase for Regulatory Grade micrObial Sequences (FDA-ARGOS): Supporting development and validation of Infectious Disease Dx tests.</title>
        <authorList>
            <person name="Bliska J."/>
            <person name="Cleland M.-M."/>
            <person name="Tallon L."/>
            <person name="Sadzewicz L."/>
            <person name="Zhao X."/>
            <person name="Vavikolanu K."/>
            <person name="Mehta A."/>
            <person name="Aluvathingal J."/>
            <person name="Nadendla S."/>
            <person name="Yan Y."/>
            <person name="Sichtig H."/>
        </authorList>
    </citation>
    <scope>NUCLEOTIDE SEQUENCE [LARGE SCALE GENOMIC DNA]</scope>
    <source>
        <strain evidence="2">FDAARGOS_581</strain>
    </source>
</reference>
<keyword evidence="1" id="KW-1133">Transmembrane helix</keyword>
<accession>A0ABN5R2Y0</accession>